<dbReference type="AlphaFoldDB" id="A0AA91SSI0"/>
<sequence>MTQSVSVLNDTTFIAVNVHAHSSEFQCKLHAHTSIAALTAQLVGQLSELAERKAVKDYLATRKVQWALEYGPVRRRLSPETTLDEAGVHPGADLYLTQRSRTEEYPVLRDDVADGAAEASKKSFRVLDGSDTRRLGVVALPSVAAVLSAIGVAQVFAVSEQARIPVAAALGVLALMCTTLAAVMSRMRREYADVSGSLSIAAYITAAAAAVVAVPRDPGVWHVTTAGAAVGVLVAVLGPVTKNRPASLHVGAGVLAFCAVFVGVVHLLLDASSQSVASQLLFLSVVAIVFCTQISRQVGNVRVNRIPTTGEPILTEAERKAAERGERVSKVAKVSKRSTSSVAIEAILNQENRVNTTLKAMIGMVTAAGILMVASATALGYFSKDYEWHAFALVAAASVVAVAVGRGLVSRDASLPLLVTGPLAACGYLLGRSLSPHPADATVIVAGAVPLLIFVIVAIIWAVRAQSLHSPLSKRRLEIIATLAVIGVFPLVVFIAEGWSRIRNR</sequence>
<dbReference type="Pfam" id="PF19053">
    <property type="entry name" value="EccD"/>
    <property type="match status" value="1"/>
</dbReference>
<dbReference type="InterPro" id="IPR044049">
    <property type="entry name" value="EccD_transm"/>
</dbReference>
<feature type="domain" description="EccD-like transmembrane" evidence="2">
    <location>
        <begin position="142"/>
        <end position="503"/>
    </location>
</feature>
<evidence type="ECO:0000259" key="2">
    <source>
        <dbReference type="Pfam" id="PF19053"/>
    </source>
</evidence>
<keyword evidence="4" id="KW-1185">Reference proteome</keyword>
<feature type="transmembrane region" description="Helical" evidence="1">
    <location>
        <begin position="135"/>
        <end position="158"/>
    </location>
</feature>
<accession>A0AA91SSI0</accession>
<feature type="transmembrane region" description="Helical" evidence="1">
    <location>
        <begin position="477"/>
        <end position="496"/>
    </location>
</feature>
<dbReference type="Gene3D" id="3.10.20.90">
    <property type="entry name" value="Phosphatidylinositol 3-kinase Catalytic Subunit, Chain A, domain 1"/>
    <property type="match status" value="1"/>
</dbReference>
<evidence type="ECO:0000256" key="1">
    <source>
        <dbReference type="SAM" id="Phobius"/>
    </source>
</evidence>
<feature type="transmembrane region" description="Helical" evidence="1">
    <location>
        <begin position="415"/>
        <end position="431"/>
    </location>
</feature>
<dbReference type="EMBL" id="NCXO01000008">
    <property type="protein sequence ID" value="OSC34797.1"/>
    <property type="molecule type" value="Genomic_DNA"/>
</dbReference>
<organism evidence="3 4">
    <name type="scientific">Mycolicibacillus koreensis</name>
    <dbReference type="NCBI Taxonomy" id="1069220"/>
    <lineage>
        <taxon>Bacteria</taxon>
        <taxon>Bacillati</taxon>
        <taxon>Actinomycetota</taxon>
        <taxon>Actinomycetes</taxon>
        <taxon>Mycobacteriales</taxon>
        <taxon>Mycobacteriaceae</taxon>
        <taxon>Mycolicibacillus</taxon>
    </lineage>
</organism>
<feature type="transmembrane region" description="Helical" evidence="1">
    <location>
        <begin position="360"/>
        <end position="382"/>
    </location>
</feature>
<feature type="transmembrane region" description="Helical" evidence="1">
    <location>
        <begin position="443"/>
        <end position="465"/>
    </location>
</feature>
<proteinExistence type="predicted"/>
<dbReference type="InterPro" id="IPR006707">
    <property type="entry name" value="T7SS_EccD"/>
</dbReference>
<feature type="transmembrane region" description="Helical" evidence="1">
    <location>
        <begin position="196"/>
        <end position="214"/>
    </location>
</feature>
<keyword evidence="1" id="KW-0812">Transmembrane</keyword>
<evidence type="ECO:0000313" key="4">
    <source>
        <dbReference type="Proteomes" id="UP000193577"/>
    </source>
</evidence>
<feature type="transmembrane region" description="Helical" evidence="1">
    <location>
        <begin position="388"/>
        <end position="408"/>
    </location>
</feature>
<name>A0AA91SSI0_9MYCO</name>
<reference evidence="3 4" key="1">
    <citation type="submission" date="2017-04" db="EMBL/GenBank/DDBJ databases">
        <title>The new phylogeny of genus Mycobacterium.</title>
        <authorList>
            <person name="Tortoli E."/>
            <person name="Trovato A."/>
            <person name="Cirillo D.M."/>
        </authorList>
    </citation>
    <scope>NUCLEOTIDE SEQUENCE [LARGE SCALE GENOMIC DNA]</scope>
    <source>
        <strain evidence="3 4">KCTC 19819</strain>
    </source>
</reference>
<dbReference type="NCBIfam" id="TIGR03920">
    <property type="entry name" value="T7SS_EccD"/>
    <property type="match status" value="1"/>
</dbReference>
<feature type="transmembrane region" description="Helical" evidence="1">
    <location>
        <begin position="220"/>
        <end position="238"/>
    </location>
</feature>
<feature type="transmembrane region" description="Helical" evidence="1">
    <location>
        <begin position="164"/>
        <end position="184"/>
    </location>
</feature>
<dbReference type="RefSeq" id="WP_085302911.1">
    <property type="nucleotide sequence ID" value="NZ_AP022594.1"/>
</dbReference>
<keyword evidence="1" id="KW-0472">Membrane</keyword>
<comment type="caution">
    <text evidence="3">The sequence shown here is derived from an EMBL/GenBank/DDBJ whole genome shotgun (WGS) entry which is preliminary data.</text>
</comment>
<feature type="transmembrane region" description="Helical" evidence="1">
    <location>
        <begin position="275"/>
        <end position="295"/>
    </location>
</feature>
<feature type="transmembrane region" description="Helical" evidence="1">
    <location>
        <begin position="250"/>
        <end position="269"/>
    </location>
</feature>
<gene>
    <name evidence="3" type="ORF">B8W67_05740</name>
</gene>
<protein>
    <submittedName>
        <fullName evidence="3">Type VII secretion integral membrane protein EccD</fullName>
    </submittedName>
</protein>
<keyword evidence="1" id="KW-1133">Transmembrane helix</keyword>
<dbReference type="Proteomes" id="UP000193577">
    <property type="component" value="Unassembled WGS sequence"/>
</dbReference>
<evidence type="ECO:0000313" key="3">
    <source>
        <dbReference type="EMBL" id="OSC34797.1"/>
    </source>
</evidence>